<dbReference type="InterPro" id="IPR022724">
    <property type="entry name" value="rRNA_MeTrfase_SpoU_C"/>
</dbReference>
<evidence type="ECO:0000259" key="8">
    <source>
        <dbReference type="Pfam" id="PF00588"/>
    </source>
</evidence>
<keyword evidence="6 7" id="KW-0694">RNA-binding</keyword>
<evidence type="ECO:0000256" key="3">
    <source>
        <dbReference type="ARBA" id="ARBA00022679"/>
    </source>
</evidence>
<keyword evidence="2 7" id="KW-0489">Methyltransferase</keyword>
<comment type="function">
    <text evidence="7">Catalyzes the 2'-O methylation of guanosine at position 18 in tRNA.</text>
</comment>
<evidence type="ECO:0000256" key="1">
    <source>
        <dbReference type="ARBA" id="ARBA00022555"/>
    </source>
</evidence>
<sequence>MTPERLRRLRATLARRQPDLSVIMDGVHKPHNIAAVVRTCDAVGVLELHAALPNNRARDTVRTALGSQRWVNVREHHDGEEAIRAARKRGLQVLAAHWSDQAVPYREVDYTQPTALLLGTERTGVDATSAAAADRHVFIPMMGMVSSFNVSVAAAIILAEACEQRRAAGLYDRSRLSEAQHRDTLFKWAHPKLAEHCQRFGVPYPALREDGELADPACFNFQLSEAILRGREP</sequence>
<evidence type="ECO:0000256" key="6">
    <source>
        <dbReference type="ARBA" id="ARBA00022884"/>
    </source>
</evidence>
<protein>
    <recommendedName>
        <fullName evidence="7">tRNA (guanosine(18)-2'-O)-methyltransferase</fullName>
        <ecNumber evidence="7">2.1.1.34</ecNumber>
    </recommendedName>
    <alternativeName>
        <fullName evidence="7">tRNA [Gm18] methyltransferase</fullName>
    </alternativeName>
</protein>
<comment type="caution">
    <text evidence="7">Lacks conserved residue(s) required for the propagation of feature annotation.</text>
</comment>
<evidence type="ECO:0000259" key="9">
    <source>
        <dbReference type="Pfam" id="PF12105"/>
    </source>
</evidence>
<dbReference type="Pfam" id="PF12105">
    <property type="entry name" value="SpoU_methylas_C"/>
    <property type="match status" value="1"/>
</dbReference>
<keyword evidence="3 7" id="KW-0808">Transferase</keyword>
<dbReference type="AlphaFoldDB" id="A0A9Q3UN70"/>
<proteinExistence type="inferred from homology"/>
<dbReference type="EC" id="2.1.1.34" evidence="7"/>
<gene>
    <name evidence="7 10" type="primary">trmH</name>
    <name evidence="10" type="ORF">LL252_05665</name>
</gene>
<evidence type="ECO:0000256" key="2">
    <source>
        <dbReference type="ARBA" id="ARBA00022603"/>
    </source>
</evidence>
<dbReference type="InterPro" id="IPR029028">
    <property type="entry name" value="Alpha/beta_knot_MTases"/>
</dbReference>
<keyword evidence="11" id="KW-1185">Reference proteome</keyword>
<dbReference type="InterPro" id="IPR033671">
    <property type="entry name" value="TrmH"/>
</dbReference>
<keyword evidence="1 7" id="KW-0820">tRNA-binding</keyword>
<dbReference type="InterPro" id="IPR001537">
    <property type="entry name" value="SpoU_MeTrfase"/>
</dbReference>
<keyword evidence="4 7" id="KW-0949">S-adenosyl-L-methionine</keyword>
<dbReference type="EMBL" id="JAJGNA010000004">
    <property type="protein sequence ID" value="MCC4308053.1"/>
    <property type="molecule type" value="Genomic_DNA"/>
</dbReference>
<dbReference type="Gene3D" id="3.40.1280.10">
    <property type="match status" value="1"/>
</dbReference>
<evidence type="ECO:0000256" key="7">
    <source>
        <dbReference type="HAMAP-Rule" id="MF_02060"/>
    </source>
</evidence>
<feature type="binding site" evidence="7">
    <location>
        <position position="139"/>
    </location>
    <ligand>
        <name>S-adenosyl-L-methionine</name>
        <dbReference type="ChEBI" id="CHEBI:59789"/>
    </ligand>
</feature>
<accession>A0A9Q3UN70</accession>
<keyword evidence="5 7" id="KW-0819">tRNA processing</keyword>
<dbReference type="GO" id="GO:0000049">
    <property type="term" value="F:tRNA binding"/>
    <property type="evidence" value="ECO:0007669"/>
    <property type="project" value="UniProtKB-UniRule"/>
</dbReference>
<feature type="domain" description="tRNA/rRNA methyltransferase SpoU type" evidence="8">
    <location>
        <begin position="20"/>
        <end position="158"/>
    </location>
</feature>
<dbReference type="NCBIfam" id="NF008295">
    <property type="entry name" value="PRK11081.1"/>
    <property type="match status" value="1"/>
</dbReference>
<organism evidence="10 11">
    <name type="scientific">Alloalcanivorax marinus</name>
    <dbReference type="NCBI Taxonomy" id="1177169"/>
    <lineage>
        <taxon>Bacteria</taxon>
        <taxon>Pseudomonadati</taxon>
        <taxon>Pseudomonadota</taxon>
        <taxon>Gammaproteobacteria</taxon>
        <taxon>Oceanospirillales</taxon>
        <taxon>Alcanivoracaceae</taxon>
        <taxon>Alloalcanivorax</taxon>
    </lineage>
</organism>
<feature type="domain" description="RNA methyltransferase SpoU/TrmH type C-terminal" evidence="9">
    <location>
        <begin position="164"/>
        <end position="214"/>
    </location>
</feature>
<comment type="similarity">
    <text evidence="7">Belongs to the class IV-like SAM-binding methyltransferase superfamily. RNA methyltransferase TrmH family.</text>
</comment>
<evidence type="ECO:0000313" key="10">
    <source>
        <dbReference type="EMBL" id="MCC4308053.1"/>
    </source>
</evidence>
<reference evidence="10" key="1">
    <citation type="submission" date="2021-10" db="EMBL/GenBank/DDBJ databases">
        <title>The diversity and Nitrogen Metabolism of Culturable Nitrate-Utilizing Bacteria Within the Oxygen Minimum Zone of the Changjiang (Yangtze River)Estuary.</title>
        <authorList>
            <person name="Zhang D."/>
            <person name="Zheng J."/>
            <person name="Liu S."/>
            <person name="He W."/>
        </authorList>
    </citation>
    <scope>NUCLEOTIDE SEQUENCE</scope>
    <source>
        <strain evidence="10">FXH-223</strain>
    </source>
</reference>
<dbReference type="Proteomes" id="UP001108027">
    <property type="component" value="Unassembled WGS sequence"/>
</dbReference>
<comment type="caution">
    <text evidence="10">The sequence shown here is derived from an EMBL/GenBank/DDBJ whole genome shotgun (WGS) entry which is preliminary data.</text>
</comment>
<dbReference type="Pfam" id="PF00588">
    <property type="entry name" value="SpoU_methylase"/>
    <property type="match status" value="1"/>
</dbReference>
<evidence type="ECO:0000313" key="11">
    <source>
        <dbReference type="Proteomes" id="UP001108027"/>
    </source>
</evidence>
<comment type="catalytic activity">
    <reaction evidence="7">
        <text>guanosine(18) in tRNA + S-adenosyl-L-methionine = 2'-O-methylguanosine(18) in tRNA + S-adenosyl-L-homocysteine + H(+)</text>
        <dbReference type="Rhea" id="RHEA:20077"/>
        <dbReference type="Rhea" id="RHEA-COMP:10190"/>
        <dbReference type="Rhea" id="RHEA-COMP:10192"/>
        <dbReference type="ChEBI" id="CHEBI:15378"/>
        <dbReference type="ChEBI" id="CHEBI:57856"/>
        <dbReference type="ChEBI" id="CHEBI:59789"/>
        <dbReference type="ChEBI" id="CHEBI:74269"/>
        <dbReference type="ChEBI" id="CHEBI:74445"/>
        <dbReference type="EC" id="2.1.1.34"/>
    </reaction>
</comment>
<dbReference type="CDD" id="cd18092">
    <property type="entry name" value="SpoU-like_TrmH"/>
    <property type="match status" value="1"/>
</dbReference>
<dbReference type="HAMAP" id="MF_02060">
    <property type="entry name" value="tRNA_methyltr_TrmH"/>
    <property type="match status" value="1"/>
</dbReference>
<name>A0A9Q3UN70_9GAMM</name>
<evidence type="ECO:0000256" key="4">
    <source>
        <dbReference type="ARBA" id="ARBA00022691"/>
    </source>
</evidence>
<dbReference type="PANTHER" id="PTHR43453:SF1">
    <property type="entry name" value="TRNA_RRNA METHYLTRANSFERASE SPOU TYPE DOMAIN-CONTAINING PROTEIN"/>
    <property type="match status" value="1"/>
</dbReference>
<dbReference type="RefSeq" id="WP_228233379.1">
    <property type="nucleotide sequence ID" value="NZ_JAJGNA010000004.1"/>
</dbReference>
<dbReference type="PANTHER" id="PTHR43453">
    <property type="entry name" value="RRNA METHYLASE-LIKE"/>
    <property type="match status" value="1"/>
</dbReference>
<dbReference type="SUPFAM" id="SSF75217">
    <property type="entry name" value="alpha/beta knot"/>
    <property type="match status" value="1"/>
</dbReference>
<dbReference type="GO" id="GO:0141100">
    <property type="term" value="F:tRNA (guanine(18)-2'-O)-methyltransferase activity"/>
    <property type="evidence" value="ECO:0007669"/>
    <property type="project" value="UniProtKB-UniRule"/>
</dbReference>
<dbReference type="InterPro" id="IPR029026">
    <property type="entry name" value="tRNA_m1G_MTases_N"/>
</dbReference>
<dbReference type="GO" id="GO:0002938">
    <property type="term" value="P:tRNA guanine ribose methylation"/>
    <property type="evidence" value="ECO:0007669"/>
    <property type="project" value="UniProtKB-UniRule"/>
</dbReference>
<evidence type="ECO:0000256" key="5">
    <source>
        <dbReference type="ARBA" id="ARBA00022694"/>
    </source>
</evidence>